<dbReference type="AlphaFoldDB" id="A0A4R7I3N5"/>
<dbReference type="EMBL" id="SOAU01000001">
    <property type="protein sequence ID" value="TDT18201.1"/>
    <property type="molecule type" value="Genomic_DNA"/>
</dbReference>
<reference evidence="1 2" key="1">
    <citation type="submission" date="2019-03" db="EMBL/GenBank/DDBJ databases">
        <title>Sequencing the genomes of 1000 actinobacteria strains.</title>
        <authorList>
            <person name="Klenk H.-P."/>
        </authorList>
    </citation>
    <scope>NUCLEOTIDE SEQUENCE [LARGE SCALE GENOMIC DNA]</scope>
    <source>
        <strain evidence="1 2">DSM 18936</strain>
    </source>
</reference>
<gene>
    <name evidence="1" type="ORF">BDK89_3818</name>
</gene>
<dbReference type="Proteomes" id="UP000294558">
    <property type="component" value="Unassembled WGS sequence"/>
</dbReference>
<name>A0A4R7I3N5_9ACTN</name>
<proteinExistence type="predicted"/>
<accession>A0A4R7I3N5</accession>
<keyword evidence="2" id="KW-1185">Reference proteome</keyword>
<sequence length="33" mass="3871">MGEFGNRLWSHVSTVRRDDEYGGPASITFRWGW</sequence>
<protein>
    <submittedName>
        <fullName evidence="1">Uncharacterized protein</fullName>
    </submittedName>
</protein>
<evidence type="ECO:0000313" key="1">
    <source>
        <dbReference type="EMBL" id="TDT18201.1"/>
    </source>
</evidence>
<evidence type="ECO:0000313" key="2">
    <source>
        <dbReference type="Proteomes" id="UP000294558"/>
    </source>
</evidence>
<organism evidence="1 2">
    <name type="scientific">Ilumatobacter fluminis</name>
    <dbReference type="NCBI Taxonomy" id="467091"/>
    <lineage>
        <taxon>Bacteria</taxon>
        <taxon>Bacillati</taxon>
        <taxon>Actinomycetota</taxon>
        <taxon>Acidimicrobiia</taxon>
        <taxon>Acidimicrobiales</taxon>
        <taxon>Ilumatobacteraceae</taxon>
        <taxon>Ilumatobacter</taxon>
    </lineage>
</organism>
<comment type="caution">
    <text evidence="1">The sequence shown here is derived from an EMBL/GenBank/DDBJ whole genome shotgun (WGS) entry which is preliminary data.</text>
</comment>